<dbReference type="PANTHER" id="PTHR42760">
    <property type="entry name" value="SHORT-CHAIN DEHYDROGENASES/REDUCTASES FAMILY MEMBER"/>
    <property type="match status" value="1"/>
</dbReference>
<dbReference type="AlphaFoldDB" id="V5HWJ3"/>
<proteinExistence type="evidence at transcript level"/>
<dbReference type="Gene3D" id="3.40.50.720">
    <property type="entry name" value="NAD(P)-binding Rossmann-like Domain"/>
    <property type="match status" value="1"/>
</dbReference>
<evidence type="ECO:0000256" key="2">
    <source>
        <dbReference type="ARBA" id="ARBA00006484"/>
    </source>
</evidence>
<dbReference type="PANTHER" id="PTHR42760:SF83">
    <property type="entry name" value="(3R)-3-HYDROXYACYL-COA DEHYDROGENASE"/>
    <property type="match status" value="1"/>
</dbReference>
<comment type="pathway">
    <text evidence="1">Lipid metabolism; fatty acid biosynthesis.</text>
</comment>
<reference evidence="4" key="1">
    <citation type="journal article" date="2015" name="Sci. Rep.">
        <title>Tissue- and time-dependent transcription in Ixodes ricinus salivary glands and midguts when blood feeding on the vertebrate host.</title>
        <authorList>
            <person name="Kotsyfakis M."/>
            <person name="Schwarz A."/>
            <person name="Erhart J."/>
            <person name="Ribeiro J.M."/>
        </authorList>
    </citation>
    <scope>NUCLEOTIDE SEQUENCE</scope>
    <source>
        <tissue evidence="4">Salivary gland and midgut</tissue>
    </source>
</reference>
<dbReference type="PRINTS" id="PR00080">
    <property type="entry name" value="SDRFAMILY"/>
</dbReference>
<comment type="similarity">
    <text evidence="2">Belongs to the short-chain dehydrogenases/reductases (SDR) family.</text>
</comment>
<dbReference type="GO" id="GO:0048038">
    <property type="term" value="F:quinone binding"/>
    <property type="evidence" value="ECO:0007669"/>
    <property type="project" value="TreeGrafter"/>
</dbReference>
<accession>V5HWJ3</accession>
<evidence type="ECO:0000256" key="1">
    <source>
        <dbReference type="ARBA" id="ARBA00005194"/>
    </source>
</evidence>
<dbReference type="InterPro" id="IPR020904">
    <property type="entry name" value="Sc_DH/Rdtase_CS"/>
</dbReference>
<dbReference type="SUPFAM" id="SSF51735">
    <property type="entry name" value="NAD(P)-binding Rossmann-fold domains"/>
    <property type="match status" value="1"/>
</dbReference>
<protein>
    <submittedName>
        <fullName evidence="4">Putative mitochondrial/plastidial beta-ketoacyl-acp reductase</fullName>
    </submittedName>
</protein>
<dbReference type="Pfam" id="PF00106">
    <property type="entry name" value="adh_short"/>
    <property type="match status" value="1"/>
</dbReference>
<dbReference type="PRINTS" id="PR00081">
    <property type="entry name" value="GDHRDH"/>
</dbReference>
<feature type="non-terminal residue" evidence="4">
    <location>
        <position position="1"/>
    </location>
</feature>
<dbReference type="EMBL" id="GANP01001469">
    <property type="protein sequence ID" value="JAB82999.1"/>
    <property type="molecule type" value="mRNA"/>
</dbReference>
<sequence>LSAVLESSRDHPSLQITSEAEFDKVISVNLRGTYLITQAVVTMMLENENDQQGPEPFLNIASVSGKGGRRFLSSYSASKGAVIAFTKSVALEVALKGIRVNCYPPWFHGHTP</sequence>
<dbReference type="InterPro" id="IPR036291">
    <property type="entry name" value="NAD(P)-bd_dom_sf"/>
</dbReference>
<dbReference type="PROSITE" id="PS00061">
    <property type="entry name" value="ADH_SHORT"/>
    <property type="match status" value="1"/>
</dbReference>
<keyword evidence="3" id="KW-0560">Oxidoreductase</keyword>
<dbReference type="InterPro" id="IPR002347">
    <property type="entry name" value="SDR_fam"/>
</dbReference>
<organism evidence="4">
    <name type="scientific">Ixodes ricinus</name>
    <name type="common">Common tick</name>
    <name type="synonym">Acarus ricinus</name>
    <dbReference type="NCBI Taxonomy" id="34613"/>
    <lineage>
        <taxon>Eukaryota</taxon>
        <taxon>Metazoa</taxon>
        <taxon>Ecdysozoa</taxon>
        <taxon>Arthropoda</taxon>
        <taxon>Chelicerata</taxon>
        <taxon>Arachnida</taxon>
        <taxon>Acari</taxon>
        <taxon>Parasitiformes</taxon>
        <taxon>Ixodida</taxon>
        <taxon>Ixodoidea</taxon>
        <taxon>Ixodidae</taxon>
        <taxon>Ixodinae</taxon>
        <taxon>Ixodes</taxon>
    </lineage>
</organism>
<dbReference type="GO" id="GO:0006633">
    <property type="term" value="P:fatty acid biosynthetic process"/>
    <property type="evidence" value="ECO:0007669"/>
    <property type="project" value="TreeGrafter"/>
</dbReference>
<name>V5HWJ3_IXORI</name>
<evidence type="ECO:0000256" key="3">
    <source>
        <dbReference type="ARBA" id="ARBA00023002"/>
    </source>
</evidence>
<dbReference type="GO" id="GO:0016616">
    <property type="term" value="F:oxidoreductase activity, acting on the CH-OH group of donors, NAD or NADP as acceptor"/>
    <property type="evidence" value="ECO:0007669"/>
    <property type="project" value="TreeGrafter"/>
</dbReference>
<evidence type="ECO:0000313" key="4">
    <source>
        <dbReference type="EMBL" id="JAB82999.1"/>
    </source>
</evidence>